<name>A0A916TPY3_9SPHN</name>
<evidence type="ECO:0000313" key="5">
    <source>
        <dbReference type="Proteomes" id="UP000608154"/>
    </source>
</evidence>
<dbReference type="InterPro" id="IPR049712">
    <property type="entry name" value="Poly_export"/>
</dbReference>
<dbReference type="PANTHER" id="PTHR33619">
    <property type="entry name" value="POLYSACCHARIDE EXPORT PROTEIN GFCE-RELATED"/>
    <property type="match status" value="1"/>
</dbReference>
<dbReference type="Pfam" id="PF10531">
    <property type="entry name" value="SLBB"/>
    <property type="match status" value="1"/>
</dbReference>
<organism evidence="4 5">
    <name type="scientific">Novosphingobium endophyticum</name>
    <dbReference type="NCBI Taxonomy" id="1955250"/>
    <lineage>
        <taxon>Bacteria</taxon>
        <taxon>Pseudomonadati</taxon>
        <taxon>Pseudomonadota</taxon>
        <taxon>Alphaproteobacteria</taxon>
        <taxon>Sphingomonadales</taxon>
        <taxon>Sphingomonadaceae</taxon>
        <taxon>Novosphingobium</taxon>
    </lineage>
</organism>
<dbReference type="PANTHER" id="PTHR33619:SF3">
    <property type="entry name" value="POLYSACCHARIDE EXPORT PROTEIN GFCE-RELATED"/>
    <property type="match status" value="1"/>
</dbReference>
<comment type="caution">
    <text evidence="4">The sequence shown here is derived from an EMBL/GenBank/DDBJ whole genome shotgun (WGS) entry which is preliminary data.</text>
</comment>
<evidence type="ECO:0000259" key="3">
    <source>
        <dbReference type="Pfam" id="PF10531"/>
    </source>
</evidence>
<protein>
    <recommendedName>
        <fullName evidence="6">Polysaccharide export protein</fullName>
    </recommendedName>
</protein>
<keyword evidence="5" id="KW-1185">Reference proteome</keyword>
<dbReference type="AlphaFoldDB" id="A0A916TPY3"/>
<evidence type="ECO:0000313" key="4">
    <source>
        <dbReference type="EMBL" id="GGB91894.1"/>
    </source>
</evidence>
<reference evidence="4" key="2">
    <citation type="submission" date="2020-09" db="EMBL/GenBank/DDBJ databases">
        <authorList>
            <person name="Sun Q."/>
            <person name="Zhou Y."/>
        </authorList>
    </citation>
    <scope>NUCLEOTIDE SEQUENCE</scope>
    <source>
        <strain evidence="4">CGMCC 1.15095</strain>
    </source>
</reference>
<accession>A0A916TPY3</accession>
<dbReference type="InterPro" id="IPR019554">
    <property type="entry name" value="Soluble_ligand-bd"/>
</dbReference>
<evidence type="ECO:0000256" key="1">
    <source>
        <dbReference type="ARBA" id="ARBA00022729"/>
    </source>
</evidence>
<evidence type="ECO:0000259" key="2">
    <source>
        <dbReference type="Pfam" id="PF02563"/>
    </source>
</evidence>
<gene>
    <name evidence="4" type="ORF">GCM10011494_07830</name>
</gene>
<evidence type="ECO:0008006" key="6">
    <source>
        <dbReference type="Google" id="ProtNLM"/>
    </source>
</evidence>
<feature type="domain" description="Soluble ligand binding" evidence="3">
    <location>
        <begin position="156"/>
        <end position="209"/>
    </location>
</feature>
<sequence>MQLYRNGTSLYRLQSFFTHWLELLRRMRKILIAFIIAASVAGCAGTPPPQSSAQLTVIPDSQGLPPPNREDLTAADRPALIGPLDTIEVDVFNVPELSREMQVDASGRISMPLVGTIDARGKTAGELAHAIEDSLRGRYVRNPEVTINIKSSVSQVVTVDGQVTEPGLYPVTNQMTLMRVIASAKGVSEFARLEQVVILRDVNNQRMAGLYDLGAIRRGAYADPPIYANDVVIVGDSPARRLFRDVVSLAPLIAAPLVAILR</sequence>
<dbReference type="Proteomes" id="UP000608154">
    <property type="component" value="Unassembled WGS sequence"/>
</dbReference>
<dbReference type="Gene3D" id="3.30.1950.10">
    <property type="entry name" value="wza like domain"/>
    <property type="match status" value="1"/>
</dbReference>
<dbReference type="GO" id="GO:0015159">
    <property type="term" value="F:polysaccharide transmembrane transporter activity"/>
    <property type="evidence" value="ECO:0007669"/>
    <property type="project" value="InterPro"/>
</dbReference>
<proteinExistence type="predicted"/>
<keyword evidence="1" id="KW-0732">Signal</keyword>
<feature type="domain" description="Polysaccharide export protein N-terminal" evidence="2">
    <location>
        <begin position="75"/>
        <end position="150"/>
    </location>
</feature>
<dbReference type="EMBL" id="BMHK01000004">
    <property type="protein sequence ID" value="GGB91894.1"/>
    <property type="molecule type" value="Genomic_DNA"/>
</dbReference>
<reference evidence="4" key="1">
    <citation type="journal article" date="2014" name="Int. J. Syst. Evol. Microbiol.">
        <title>Complete genome sequence of Corynebacterium casei LMG S-19264T (=DSM 44701T), isolated from a smear-ripened cheese.</title>
        <authorList>
            <consortium name="US DOE Joint Genome Institute (JGI-PGF)"/>
            <person name="Walter F."/>
            <person name="Albersmeier A."/>
            <person name="Kalinowski J."/>
            <person name="Ruckert C."/>
        </authorList>
    </citation>
    <scope>NUCLEOTIDE SEQUENCE</scope>
    <source>
        <strain evidence="4">CGMCC 1.15095</strain>
    </source>
</reference>
<dbReference type="Pfam" id="PF02563">
    <property type="entry name" value="Poly_export"/>
    <property type="match status" value="1"/>
</dbReference>
<dbReference type="InterPro" id="IPR003715">
    <property type="entry name" value="Poly_export_N"/>
</dbReference>